<accession>A0A7S0R210</accession>
<protein>
    <recommendedName>
        <fullName evidence="2">Small acidic protein-like domain-containing protein</fullName>
    </recommendedName>
</protein>
<evidence type="ECO:0000256" key="1">
    <source>
        <dbReference type="SAM" id="MobiDB-lite"/>
    </source>
</evidence>
<feature type="compositionally biased region" description="Basic and acidic residues" evidence="1">
    <location>
        <begin position="25"/>
        <end position="93"/>
    </location>
</feature>
<feature type="region of interest" description="Disordered" evidence="1">
    <location>
        <begin position="1"/>
        <end position="127"/>
    </location>
</feature>
<organism evidence="3">
    <name type="scientific">Chlamydomonas leiostraca</name>
    <dbReference type="NCBI Taxonomy" id="1034604"/>
    <lineage>
        <taxon>Eukaryota</taxon>
        <taxon>Viridiplantae</taxon>
        <taxon>Chlorophyta</taxon>
        <taxon>core chlorophytes</taxon>
        <taxon>Chlorophyceae</taxon>
        <taxon>CS clade</taxon>
        <taxon>Chlamydomonadales</taxon>
        <taxon>Chlamydomonadaceae</taxon>
        <taxon>Chlamydomonas</taxon>
    </lineage>
</organism>
<evidence type="ECO:0000313" key="3">
    <source>
        <dbReference type="EMBL" id="CAD8664893.1"/>
    </source>
</evidence>
<feature type="domain" description="Small acidic protein-like" evidence="2">
    <location>
        <begin position="199"/>
        <end position="273"/>
    </location>
</feature>
<evidence type="ECO:0000259" key="2">
    <source>
        <dbReference type="Pfam" id="PF15477"/>
    </source>
</evidence>
<dbReference type="PANTHER" id="PTHR22426">
    <property type="entry name" value="ARGININE_SERINE-RICH COILED-COIL PROTEIN 2"/>
    <property type="match status" value="1"/>
</dbReference>
<dbReference type="AlphaFoldDB" id="A0A7S0R210"/>
<feature type="region of interest" description="Disordered" evidence="1">
    <location>
        <begin position="224"/>
        <end position="244"/>
    </location>
</feature>
<dbReference type="Pfam" id="PF15477">
    <property type="entry name" value="SMAP"/>
    <property type="match status" value="1"/>
</dbReference>
<name>A0A7S0R210_9CHLO</name>
<sequence>MNEGSDPSGREGGHFRASSEASGSKYRDEARRDGRASGGGRDSRDRREHDRGYDRDRSRDRQEHERDRDRERPRSRSRERAKPKSEGGKEGGRAPEGSSKRGRGWDVAPPGAPGAAPAAPPPPPALAPADMVRLMMAAPGGATAPAPPASTSGLTLAQKKKLLWGAKKAEATVSAVLPAAVAPQGALGPAEAVYGTNRWDVAEFSSDAEKTKFCKLMGVKATVAGPAPPPRPAGPSAAAHTAMDREAQARVLHDVEEAFARGLAQTGAKKGLGADDAP</sequence>
<dbReference type="InterPro" id="IPR028124">
    <property type="entry name" value="SMAP_dom"/>
</dbReference>
<gene>
    <name evidence="3" type="ORF">CLEI1391_LOCUS1114</name>
</gene>
<proteinExistence type="predicted"/>
<dbReference type="PANTHER" id="PTHR22426:SF2">
    <property type="entry name" value="ARGININE_SERINE-RICH COILED-COIL PROTEIN 2"/>
    <property type="match status" value="1"/>
</dbReference>
<reference evidence="3" key="1">
    <citation type="submission" date="2021-01" db="EMBL/GenBank/DDBJ databases">
        <authorList>
            <person name="Corre E."/>
            <person name="Pelletier E."/>
            <person name="Niang G."/>
            <person name="Scheremetjew M."/>
            <person name="Finn R."/>
            <person name="Kale V."/>
            <person name="Holt S."/>
            <person name="Cochrane G."/>
            <person name="Meng A."/>
            <person name="Brown T."/>
            <person name="Cohen L."/>
        </authorList>
    </citation>
    <scope>NUCLEOTIDE SEQUENCE</scope>
    <source>
        <strain evidence="3">SAG 11-49</strain>
    </source>
</reference>
<dbReference type="EMBL" id="HBFB01002136">
    <property type="protein sequence ID" value="CAD8664893.1"/>
    <property type="molecule type" value="Transcribed_RNA"/>
</dbReference>